<dbReference type="AlphaFoldDB" id="A0A8T0RC43"/>
<feature type="region of interest" description="Disordered" evidence="1">
    <location>
        <begin position="82"/>
        <end position="225"/>
    </location>
</feature>
<accession>A0A8T0RC43</accession>
<dbReference type="Proteomes" id="UP000823388">
    <property type="component" value="Chromosome 6K"/>
</dbReference>
<comment type="caution">
    <text evidence="2">The sequence shown here is derived from an EMBL/GenBank/DDBJ whole genome shotgun (WGS) entry which is preliminary data.</text>
</comment>
<feature type="compositionally biased region" description="Basic and acidic residues" evidence="1">
    <location>
        <begin position="161"/>
        <end position="199"/>
    </location>
</feature>
<gene>
    <name evidence="2" type="ORF">PVAP13_6KG093712</name>
</gene>
<reference evidence="2" key="1">
    <citation type="submission" date="2020-05" db="EMBL/GenBank/DDBJ databases">
        <title>WGS assembly of Panicum virgatum.</title>
        <authorList>
            <person name="Lovell J.T."/>
            <person name="Jenkins J."/>
            <person name="Shu S."/>
            <person name="Juenger T.E."/>
            <person name="Schmutz J."/>
        </authorList>
    </citation>
    <scope>NUCLEOTIDE SEQUENCE</scope>
    <source>
        <strain evidence="2">AP13</strain>
    </source>
</reference>
<sequence length="225" mass="24728">MEEEEIEVLDLSGGNDGVGEVYSRLPSTSSSWPGRRSSFLPQSLLVVVSLALMPAGHAAGEEHRTAAVPVPLLFGAVVRGGEERRQGHQWSQAAEDGPRRRRRSSWRARGRGPRMDDWEAEGGGIGGSASPASRPVRWRAEQGGDEQGGGRRRAAAVSKETASREEEGGEWRRRAGMREETGGRREKEGDREKKERGGITDKWVSPPRVSETALQNSRMAKCERF</sequence>
<dbReference type="EMBL" id="CM029047">
    <property type="protein sequence ID" value="KAG2582796.1"/>
    <property type="molecule type" value="Genomic_DNA"/>
</dbReference>
<feature type="compositionally biased region" description="Basic residues" evidence="1">
    <location>
        <begin position="99"/>
        <end position="112"/>
    </location>
</feature>
<protein>
    <submittedName>
        <fullName evidence="2">Uncharacterized protein</fullName>
    </submittedName>
</protein>
<keyword evidence="3" id="KW-1185">Reference proteome</keyword>
<proteinExistence type="predicted"/>
<evidence type="ECO:0000313" key="3">
    <source>
        <dbReference type="Proteomes" id="UP000823388"/>
    </source>
</evidence>
<name>A0A8T0RC43_PANVG</name>
<evidence type="ECO:0000313" key="2">
    <source>
        <dbReference type="EMBL" id="KAG2582796.1"/>
    </source>
</evidence>
<evidence type="ECO:0000256" key="1">
    <source>
        <dbReference type="SAM" id="MobiDB-lite"/>
    </source>
</evidence>
<organism evidence="2 3">
    <name type="scientific">Panicum virgatum</name>
    <name type="common">Blackwell switchgrass</name>
    <dbReference type="NCBI Taxonomy" id="38727"/>
    <lineage>
        <taxon>Eukaryota</taxon>
        <taxon>Viridiplantae</taxon>
        <taxon>Streptophyta</taxon>
        <taxon>Embryophyta</taxon>
        <taxon>Tracheophyta</taxon>
        <taxon>Spermatophyta</taxon>
        <taxon>Magnoliopsida</taxon>
        <taxon>Liliopsida</taxon>
        <taxon>Poales</taxon>
        <taxon>Poaceae</taxon>
        <taxon>PACMAD clade</taxon>
        <taxon>Panicoideae</taxon>
        <taxon>Panicodae</taxon>
        <taxon>Paniceae</taxon>
        <taxon>Panicinae</taxon>
        <taxon>Panicum</taxon>
        <taxon>Panicum sect. Hiantes</taxon>
    </lineage>
</organism>